<dbReference type="AlphaFoldDB" id="A0A6J4PPS8"/>
<reference evidence="2" key="1">
    <citation type="submission" date="2020-02" db="EMBL/GenBank/DDBJ databases">
        <authorList>
            <person name="Meier V. D."/>
        </authorList>
    </citation>
    <scope>NUCLEOTIDE SEQUENCE</scope>
    <source>
        <strain evidence="2">AVDCRST_MAG74</strain>
    </source>
</reference>
<gene>
    <name evidence="2" type="ORF">AVDCRST_MAG74-2671</name>
</gene>
<evidence type="ECO:0000313" key="2">
    <source>
        <dbReference type="EMBL" id="CAA9416571.1"/>
    </source>
</evidence>
<dbReference type="PANTHER" id="PTHR34818">
    <property type="entry name" value="PROTEIN BLI-3"/>
    <property type="match status" value="1"/>
</dbReference>
<feature type="domain" description="General stress protein FMN-binding split barrel" evidence="1">
    <location>
        <begin position="7"/>
        <end position="151"/>
    </location>
</feature>
<organism evidence="2">
    <name type="scientific">uncultured Pyrinomonadaceae bacterium</name>
    <dbReference type="NCBI Taxonomy" id="2283094"/>
    <lineage>
        <taxon>Bacteria</taxon>
        <taxon>Pseudomonadati</taxon>
        <taxon>Acidobacteriota</taxon>
        <taxon>Blastocatellia</taxon>
        <taxon>Blastocatellales</taxon>
        <taxon>Pyrinomonadaceae</taxon>
        <taxon>environmental samples</taxon>
    </lineage>
</organism>
<sequence>MEETRQESIEKLKSLTEGIDFCMLTTINGGQLRSRPMSTQEMDDDGDLWFFTSDETHKVDEIEADSRVNAAYSKIDDNLYVSVSGRASLVKDRQKIEELWNPILKAWFPEGLDDPTLSLLRVSIEEAEYWDSPNSKIVQLYGFVKAVVTGQPARGGDHGKVTL</sequence>
<dbReference type="InterPro" id="IPR012349">
    <property type="entry name" value="Split_barrel_FMN-bd"/>
</dbReference>
<dbReference type="SUPFAM" id="SSF50475">
    <property type="entry name" value="FMN-binding split barrel"/>
    <property type="match status" value="1"/>
</dbReference>
<accession>A0A6J4PPS8</accession>
<dbReference type="PANTHER" id="PTHR34818:SF1">
    <property type="entry name" value="PROTEIN BLI-3"/>
    <property type="match status" value="1"/>
</dbReference>
<dbReference type="Gene3D" id="2.30.110.10">
    <property type="entry name" value="Electron Transport, Fmn-binding Protein, Chain A"/>
    <property type="match status" value="1"/>
</dbReference>
<dbReference type="InterPro" id="IPR052917">
    <property type="entry name" value="Stress-Dev_Protein"/>
</dbReference>
<proteinExistence type="predicted"/>
<evidence type="ECO:0000259" key="1">
    <source>
        <dbReference type="Pfam" id="PF16242"/>
    </source>
</evidence>
<dbReference type="EMBL" id="CADCUR010000247">
    <property type="protein sequence ID" value="CAA9416571.1"/>
    <property type="molecule type" value="Genomic_DNA"/>
</dbReference>
<dbReference type="Pfam" id="PF16242">
    <property type="entry name" value="Pyrid_ox_like"/>
    <property type="match status" value="1"/>
</dbReference>
<dbReference type="InterPro" id="IPR038725">
    <property type="entry name" value="YdaG_split_barrel_FMN-bd"/>
</dbReference>
<name>A0A6J4PPS8_9BACT</name>
<protein>
    <submittedName>
        <fullName evidence="2">General stress protein</fullName>
    </submittedName>
</protein>